<dbReference type="Proteomes" id="UP000660454">
    <property type="component" value="Unassembled WGS sequence"/>
</dbReference>
<dbReference type="PANTHER" id="PTHR43712">
    <property type="entry name" value="PUTATIVE (AFU_ORTHOLOGUE AFUA_4G14580)-RELATED"/>
    <property type="match status" value="1"/>
</dbReference>
<dbReference type="Pfam" id="PF08100">
    <property type="entry name" value="Dimerisation"/>
    <property type="match status" value="1"/>
</dbReference>
<feature type="domain" description="O-methyltransferase dimerisation" evidence="5">
    <location>
        <begin position="10"/>
        <end position="84"/>
    </location>
</feature>
<dbReference type="CDD" id="cd02440">
    <property type="entry name" value="AdoMet_MTases"/>
    <property type="match status" value="1"/>
</dbReference>
<evidence type="ECO:0000256" key="1">
    <source>
        <dbReference type="ARBA" id="ARBA00022603"/>
    </source>
</evidence>
<keyword evidence="1" id="KW-0489">Methyltransferase</keyword>
<evidence type="ECO:0000259" key="4">
    <source>
        <dbReference type="Pfam" id="PF00891"/>
    </source>
</evidence>
<dbReference type="InterPro" id="IPR016461">
    <property type="entry name" value="COMT-like"/>
</dbReference>
<keyword evidence="3" id="KW-0949">S-adenosyl-L-methionine</keyword>
<dbReference type="InterPro" id="IPR012967">
    <property type="entry name" value="COMT_dimerisation"/>
</dbReference>
<evidence type="ECO:0000259" key="5">
    <source>
        <dbReference type="Pfam" id="PF08100"/>
    </source>
</evidence>
<evidence type="ECO:0000256" key="3">
    <source>
        <dbReference type="ARBA" id="ARBA00022691"/>
    </source>
</evidence>
<dbReference type="SUPFAM" id="SSF53335">
    <property type="entry name" value="S-adenosyl-L-methionine-dependent methyltransferases"/>
    <property type="match status" value="1"/>
</dbReference>
<evidence type="ECO:0000256" key="2">
    <source>
        <dbReference type="ARBA" id="ARBA00022679"/>
    </source>
</evidence>
<dbReference type="Pfam" id="PF00891">
    <property type="entry name" value="Methyltransf_2"/>
    <property type="match status" value="1"/>
</dbReference>
<keyword evidence="2" id="KW-0808">Transferase</keyword>
<dbReference type="Gene3D" id="3.40.50.150">
    <property type="entry name" value="Vaccinia Virus protein VP39"/>
    <property type="match status" value="1"/>
</dbReference>
<evidence type="ECO:0000313" key="6">
    <source>
        <dbReference type="EMBL" id="GIH59815.1"/>
    </source>
</evidence>
<dbReference type="Gene3D" id="1.10.10.10">
    <property type="entry name" value="Winged helix-like DNA-binding domain superfamily/Winged helix DNA-binding domain"/>
    <property type="match status" value="1"/>
</dbReference>
<dbReference type="InterPro" id="IPR029063">
    <property type="entry name" value="SAM-dependent_MTases_sf"/>
</dbReference>
<dbReference type="InterPro" id="IPR036390">
    <property type="entry name" value="WH_DNA-bd_sf"/>
</dbReference>
<organism evidence="6 7">
    <name type="scientific">Microbispora siamensis</name>
    <dbReference type="NCBI Taxonomy" id="564413"/>
    <lineage>
        <taxon>Bacteria</taxon>
        <taxon>Bacillati</taxon>
        <taxon>Actinomycetota</taxon>
        <taxon>Actinomycetes</taxon>
        <taxon>Streptosporangiales</taxon>
        <taxon>Streptosporangiaceae</taxon>
        <taxon>Microbispora</taxon>
    </lineage>
</organism>
<reference evidence="6 7" key="1">
    <citation type="submission" date="2021-01" db="EMBL/GenBank/DDBJ databases">
        <title>Whole genome shotgun sequence of Microbispora siamensis NBRC 104113.</title>
        <authorList>
            <person name="Komaki H."/>
            <person name="Tamura T."/>
        </authorList>
    </citation>
    <scope>NUCLEOTIDE SEQUENCE [LARGE SCALE GENOMIC DNA]</scope>
    <source>
        <strain evidence="6 7">NBRC 104113</strain>
    </source>
</reference>
<dbReference type="InterPro" id="IPR001077">
    <property type="entry name" value="COMT_C"/>
</dbReference>
<gene>
    <name evidence="6" type="ORF">Msi02_06320</name>
</gene>
<sequence length="340" mass="37391">MIPVHLERAVFGIYATHSLHFADRSGVFVHLADHGSATAAELSGALGVDGETLERLLLVLVSLQVLTRTGEGRYALAEGTRPYLDSREPRYLLGFVDHLVGSTAQRFGQVHDYLSRGKAAVDAEMPDPFATLYRDDDSVRRFLTAMWQLSFHVSHELARLADLGDVRRLVDVGGASGPFSVAALLAYPRLRSTVFDLPQVGPYLAESAKAYELGDRLTFAGGDFFRDPLPEGDCVAFGYILSDWDDETCEGLLRKAYDACRPGGRVLVMERLFDPDRGGPLSTAVMNLSMHLETQGRHRTPEEYLGLLRRAGFADCAVRRSTADKHLLVGRRSPVTVGAR</sequence>
<dbReference type="InterPro" id="IPR036388">
    <property type="entry name" value="WH-like_DNA-bd_sf"/>
</dbReference>
<protein>
    <submittedName>
        <fullName evidence="6">Hydroxyneurosporene-O-methyltransferase</fullName>
    </submittedName>
</protein>
<dbReference type="PIRSF" id="PIRSF005739">
    <property type="entry name" value="O-mtase"/>
    <property type="match status" value="1"/>
</dbReference>
<name>A0ABQ4GEK7_9ACTN</name>
<accession>A0ABQ4GEK7</accession>
<feature type="domain" description="O-methyltransferase C-terminal" evidence="4">
    <location>
        <begin position="128"/>
        <end position="314"/>
    </location>
</feature>
<dbReference type="EMBL" id="BOOF01000003">
    <property type="protein sequence ID" value="GIH59815.1"/>
    <property type="molecule type" value="Genomic_DNA"/>
</dbReference>
<keyword evidence="7" id="KW-1185">Reference proteome</keyword>
<dbReference type="PROSITE" id="PS51683">
    <property type="entry name" value="SAM_OMT_II"/>
    <property type="match status" value="1"/>
</dbReference>
<dbReference type="RefSeq" id="WP_204046981.1">
    <property type="nucleotide sequence ID" value="NZ_BOOF01000003.1"/>
</dbReference>
<evidence type="ECO:0000313" key="7">
    <source>
        <dbReference type="Proteomes" id="UP000660454"/>
    </source>
</evidence>
<dbReference type="PANTHER" id="PTHR43712:SF2">
    <property type="entry name" value="O-METHYLTRANSFERASE CICE"/>
    <property type="match status" value="1"/>
</dbReference>
<proteinExistence type="predicted"/>
<dbReference type="SUPFAM" id="SSF46785">
    <property type="entry name" value="Winged helix' DNA-binding domain"/>
    <property type="match status" value="1"/>
</dbReference>
<comment type="caution">
    <text evidence="6">The sequence shown here is derived from an EMBL/GenBank/DDBJ whole genome shotgun (WGS) entry which is preliminary data.</text>
</comment>